<dbReference type="OrthoDB" id="10605042at2759"/>
<evidence type="ECO:0000313" key="2">
    <source>
        <dbReference type="EMBL" id="KDO27468.1"/>
    </source>
</evidence>
<dbReference type="Proteomes" id="UP000030745">
    <property type="component" value="Unassembled WGS sequence"/>
</dbReference>
<feature type="compositionally biased region" description="Low complexity" evidence="1">
    <location>
        <begin position="61"/>
        <end position="74"/>
    </location>
</feature>
<feature type="region of interest" description="Disordered" evidence="1">
    <location>
        <begin position="46"/>
        <end position="74"/>
    </location>
</feature>
<evidence type="ECO:0000313" key="3">
    <source>
        <dbReference type="Proteomes" id="UP000030745"/>
    </source>
</evidence>
<accession>A0A067CAD1</accession>
<protein>
    <submittedName>
        <fullName evidence="2">Uncharacterized protein</fullName>
    </submittedName>
</protein>
<proteinExistence type="predicted"/>
<gene>
    <name evidence="2" type="ORF">SPRG_07057</name>
</gene>
<feature type="region of interest" description="Disordered" evidence="1">
    <location>
        <begin position="91"/>
        <end position="110"/>
    </location>
</feature>
<dbReference type="RefSeq" id="XP_012201906.1">
    <property type="nucleotide sequence ID" value="XM_012346516.1"/>
</dbReference>
<keyword evidence="3" id="KW-1185">Reference proteome</keyword>
<dbReference type="GeneID" id="24129365"/>
<reference evidence="2 3" key="1">
    <citation type="journal article" date="2013" name="PLoS Genet.">
        <title>Distinctive expansion of potential virulence genes in the genome of the oomycete fish pathogen Saprolegnia parasitica.</title>
        <authorList>
            <person name="Jiang R.H."/>
            <person name="de Bruijn I."/>
            <person name="Haas B.J."/>
            <person name="Belmonte R."/>
            <person name="Lobach L."/>
            <person name="Christie J."/>
            <person name="van den Ackerveken G."/>
            <person name="Bottin A."/>
            <person name="Bulone V."/>
            <person name="Diaz-Moreno S.M."/>
            <person name="Dumas B."/>
            <person name="Fan L."/>
            <person name="Gaulin E."/>
            <person name="Govers F."/>
            <person name="Grenville-Briggs L.J."/>
            <person name="Horner N.R."/>
            <person name="Levin J.Z."/>
            <person name="Mammella M."/>
            <person name="Meijer H.J."/>
            <person name="Morris P."/>
            <person name="Nusbaum C."/>
            <person name="Oome S."/>
            <person name="Phillips A.J."/>
            <person name="van Rooyen D."/>
            <person name="Rzeszutek E."/>
            <person name="Saraiva M."/>
            <person name="Secombes C.J."/>
            <person name="Seidl M.F."/>
            <person name="Snel B."/>
            <person name="Stassen J.H."/>
            <person name="Sykes S."/>
            <person name="Tripathy S."/>
            <person name="van den Berg H."/>
            <person name="Vega-Arreguin J.C."/>
            <person name="Wawra S."/>
            <person name="Young S.K."/>
            <person name="Zeng Q."/>
            <person name="Dieguez-Uribeondo J."/>
            <person name="Russ C."/>
            <person name="Tyler B.M."/>
            <person name="van West P."/>
        </authorList>
    </citation>
    <scope>NUCLEOTIDE SEQUENCE [LARGE SCALE GENOMIC DNA]</scope>
    <source>
        <strain evidence="2 3">CBS 223.65</strain>
    </source>
</reference>
<organism evidence="2 3">
    <name type="scientific">Saprolegnia parasitica (strain CBS 223.65)</name>
    <dbReference type="NCBI Taxonomy" id="695850"/>
    <lineage>
        <taxon>Eukaryota</taxon>
        <taxon>Sar</taxon>
        <taxon>Stramenopiles</taxon>
        <taxon>Oomycota</taxon>
        <taxon>Saprolegniomycetes</taxon>
        <taxon>Saprolegniales</taxon>
        <taxon>Saprolegniaceae</taxon>
        <taxon>Saprolegnia</taxon>
    </lineage>
</organism>
<dbReference type="EMBL" id="KK583217">
    <property type="protein sequence ID" value="KDO27468.1"/>
    <property type="molecule type" value="Genomic_DNA"/>
</dbReference>
<dbReference type="VEuPathDB" id="FungiDB:SPRG_07057"/>
<dbReference type="KEGG" id="spar:SPRG_07057"/>
<dbReference type="OMA" id="MYANYKW"/>
<evidence type="ECO:0000256" key="1">
    <source>
        <dbReference type="SAM" id="MobiDB-lite"/>
    </source>
</evidence>
<dbReference type="AlphaFoldDB" id="A0A067CAD1"/>
<name>A0A067CAD1_SAPPC</name>
<sequence length="397" mass="43820">MDAETVRRPILRRGSSLYAPLWQQRVHVDHLPEPLDLDEDAVATEPERMPDDQTHKATTVSAPSPSLAESPSGSNEARLIDALLDKNNQCEPSPVASLPSRGLDPTSAYAQAKQRDHLHDYIKMSRHMVHKVKSGQSLDRTIARQQIEMTSAKHRSSIALAHACVSAVSTTIASAPRPVLLDMAVQFLSPNGNALGCAHDDQLALRVNTKKVFFRLRRGPWAHDVQDTGLAAVALETADQTRFLCASAKLGSVVRLQPRAWSDEARGLVTAEMYANYKWVLQPAQLQRGSPLVDSMLVHLTQVRYIGATSVIYCLGHDLHMHASTATYAMDHCSWKLKLPTRRAAPVQATKTKTRPPPVIYPLTRPQNRYRAWSKNHEAAIHARTAPNGPYGADDSS</sequence>
<feature type="compositionally biased region" description="Basic and acidic residues" evidence="1">
    <location>
        <begin position="46"/>
        <end position="55"/>
    </location>
</feature>